<feature type="domain" description="CNNM transmembrane" evidence="11">
    <location>
        <begin position="1"/>
        <end position="175"/>
    </location>
</feature>
<dbReference type="GO" id="GO:0005886">
    <property type="term" value="C:plasma membrane"/>
    <property type="evidence" value="ECO:0007669"/>
    <property type="project" value="TreeGrafter"/>
</dbReference>
<dbReference type="Gene3D" id="3.10.580.10">
    <property type="entry name" value="CBS-domain"/>
    <property type="match status" value="1"/>
</dbReference>
<dbReference type="InterPro" id="IPR002550">
    <property type="entry name" value="CNNM"/>
</dbReference>
<evidence type="ECO:0000259" key="11">
    <source>
        <dbReference type="PROSITE" id="PS51846"/>
    </source>
</evidence>
<evidence type="ECO:0000256" key="9">
    <source>
        <dbReference type="SAM" id="Phobius"/>
    </source>
</evidence>
<dbReference type="InterPro" id="IPR000644">
    <property type="entry name" value="CBS_dom"/>
</dbReference>
<evidence type="ECO:0000256" key="2">
    <source>
        <dbReference type="ARBA" id="ARBA00022692"/>
    </source>
</evidence>
<dbReference type="PROSITE" id="PS51371">
    <property type="entry name" value="CBS"/>
    <property type="match status" value="2"/>
</dbReference>
<evidence type="ECO:0000256" key="5">
    <source>
        <dbReference type="ARBA" id="ARBA00023122"/>
    </source>
</evidence>
<keyword evidence="3" id="KW-0677">Repeat</keyword>
<gene>
    <name evidence="12" type="ORF">ENJ40_01085</name>
</gene>
<dbReference type="Pfam" id="PF01595">
    <property type="entry name" value="CNNM"/>
    <property type="match status" value="1"/>
</dbReference>
<dbReference type="Gene3D" id="3.30.465.10">
    <property type="match status" value="1"/>
</dbReference>
<dbReference type="PANTHER" id="PTHR22777">
    <property type="entry name" value="HEMOLYSIN-RELATED"/>
    <property type="match status" value="1"/>
</dbReference>
<evidence type="ECO:0000256" key="1">
    <source>
        <dbReference type="ARBA" id="ARBA00004141"/>
    </source>
</evidence>
<keyword evidence="4 8" id="KW-1133">Transmembrane helix</keyword>
<name>A0A7C3GFT4_9BACT</name>
<protein>
    <submittedName>
        <fullName evidence="12">HlyC/CorC family transporter</fullName>
    </submittedName>
</protein>
<dbReference type="InterPro" id="IPR016169">
    <property type="entry name" value="FAD-bd_PCMH_sub2"/>
</dbReference>
<dbReference type="PROSITE" id="PS51846">
    <property type="entry name" value="CNNM"/>
    <property type="match status" value="1"/>
</dbReference>
<evidence type="ECO:0000256" key="6">
    <source>
        <dbReference type="ARBA" id="ARBA00023136"/>
    </source>
</evidence>
<keyword evidence="5 7" id="KW-0129">CBS domain</keyword>
<evidence type="ECO:0000259" key="10">
    <source>
        <dbReference type="PROSITE" id="PS51371"/>
    </source>
</evidence>
<evidence type="ECO:0000256" key="4">
    <source>
        <dbReference type="ARBA" id="ARBA00022989"/>
    </source>
</evidence>
<evidence type="ECO:0000256" key="3">
    <source>
        <dbReference type="ARBA" id="ARBA00022737"/>
    </source>
</evidence>
<dbReference type="PANTHER" id="PTHR22777:SF17">
    <property type="entry name" value="UPF0053 PROTEIN SLL0260"/>
    <property type="match status" value="1"/>
</dbReference>
<evidence type="ECO:0000313" key="12">
    <source>
        <dbReference type="EMBL" id="HFC97039.1"/>
    </source>
</evidence>
<dbReference type="InterPro" id="IPR005170">
    <property type="entry name" value="Transptr-assoc_dom"/>
</dbReference>
<dbReference type="Proteomes" id="UP000886043">
    <property type="component" value="Unassembled WGS sequence"/>
</dbReference>
<dbReference type="InterPro" id="IPR046342">
    <property type="entry name" value="CBS_dom_sf"/>
</dbReference>
<dbReference type="GO" id="GO:0050660">
    <property type="term" value="F:flavin adenine dinucleotide binding"/>
    <property type="evidence" value="ECO:0007669"/>
    <property type="project" value="InterPro"/>
</dbReference>
<feature type="domain" description="CBS" evidence="10">
    <location>
        <begin position="200"/>
        <end position="260"/>
    </location>
</feature>
<feature type="transmembrane region" description="Helical" evidence="9">
    <location>
        <begin position="57"/>
        <end position="81"/>
    </location>
</feature>
<feature type="transmembrane region" description="Helical" evidence="9">
    <location>
        <begin position="127"/>
        <end position="145"/>
    </location>
</feature>
<comment type="caution">
    <text evidence="12">The sequence shown here is derived from an EMBL/GenBank/DDBJ whole genome shotgun (WGS) entry which is preliminary data.</text>
</comment>
<keyword evidence="2 8" id="KW-0812">Transmembrane</keyword>
<sequence>MKLLASLVFLFLLLGEAFFAAAEIAILSAERVHLENLSRRHLGARLALELLRQPERLLTTTLLGLNLCVIANGVFTTGFLLEIFPRHGPWMALLGLPPVMLLFGQIIPKNLARARAATLAPLLAPPLYLLSRLLLPLVWVVSGLLNRTFRTFGLSERPLPRILREELKGLITSEEQLEPLEKKVLSRLFEFTEKTVDQVMVPLVRVKMLPEEAPVEEALRILARYGFSRLPVYRHRVYKVVGIVRAQELLDAPLEAPLGSYLRPVRYLPEFKPASEALSEMQRSGEDFAVVVDEYGAAIGILTLEDLMEEVLGDFLDERESEPPAYRKLEEGRYLVKAFLEVEAARDLGIDLPEGDYETVGGFLLKLAGRIPRPGEKFRYRNWEIIVRRTTPMAIEELEFRRLS</sequence>
<feature type="domain" description="CBS" evidence="10">
    <location>
        <begin position="261"/>
        <end position="318"/>
    </location>
</feature>
<dbReference type="EMBL" id="DRMH01000012">
    <property type="protein sequence ID" value="HFC97039.1"/>
    <property type="molecule type" value="Genomic_DNA"/>
</dbReference>
<proteinExistence type="predicted"/>
<dbReference type="InterPro" id="IPR036318">
    <property type="entry name" value="FAD-bd_PCMH-like_sf"/>
</dbReference>
<dbReference type="Pfam" id="PF03471">
    <property type="entry name" value="CorC_HlyC"/>
    <property type="match status" value="1"/>
</dbReference>
<dbReference type="SUPFAM" id="SSF56176">
    <property type="entry name" value="FAD-binding/transporter-associated domain-like"/>
    <property type="match status" value="1"/>
</dbReference>
<evidence type="ECO:0000256" key="7">
    <source>
        <dbReference type="PROSITE-ProRule" id="PRU00703"/>
    </source>
</evidence>
<dbReference type="SMART" id="SM01091">
    <property type="entry name" value="CorC_HlyC"/>
    <property type="match status" value="1"/>
</dbReference>
<evidence type="ECO:0000256" key="8">
    <source>
        <dbReference type="PROSITE-ProRule" id="PRU01193"/>
    </source>
</evidence>
<dbReference type="SMART" id="SM00116">
    <property type="entry name" value="CBS"/>
    <property type="match status" value="2"/>
</dbReference>
<keyword evidence="6 8" id="KW-0472">Membrane</keyword>
<accession>A0A7C3GFT4</accession>
<organism evidence="12">
    <name type="scientific">Thermosulfurimonas dismutans</name>
    <dbReference type="NCBI Taxonomy" id="999894"/>
    <lineage>
        <taxon>Bacteria</taxon>
        <taxon>Pseudomonadati</taxon>
        <taxon>Thermodesulfobacteriota</taxon>
        <taxon>Thermodesulfobacteria</taxon>
        <taxon>Thermodesulfobacteriales</taxon>
        <taxon>Thermodesulfobacteriaceae</taxon>
        <taxon>Thermosulfurimonas</taxon>
    </lineage>
</organism>
<feature type="transmembrane region" description="Helical" evidence="9">
    <location>
        <begin position="88"/>
        <end position="107"/>
    </location>
</feature>
<dbReference type="InterPro" id="IPR044751">
    <property type="entry name" value="Ion_transp-like_CBS"/>
</dbReference>
<comment type="subcellular location">
    <subcellularLocation>
        <location evidence="1">Membrane</location>
        <topology evidence="1">Multi-pass membrane protein</topology>
    </subcellularLocation>
</comment>
<dbReference type="Pfam" id="PF00571">
    <property type="entry name" value="CBS"/>
    <property type="match status" value="2"/>
</dbReference>
<dbReference type="CDD" id="cd04590">
    <property type="entry name" value="CBS_pair_CorC_HlyC_assoc"/>
    <property type="match status" value="1"/>
</dbReference>
<dbReference type="AlphaFoldDB" id="A0A7C3GFT4"/>
<reference evidence="12" key="1">
    <citation type="journal article" date="2020" name="mSystems">
        <title>Genome- and Community-Level Interaction Insights into Carbon Utilization and Element Cycling Functions of Hydrothermarchaeota in Hydrothermal Sediment.</title>
        <authorList>
            <person name="Zhou Z."/>
            <person name="Liu Y."/>
            <person name="Xu W."/>
            <person name="Pan J."/>
            <person name="Luo Z.H."/>
            <person name="Li M."/>
        </authorList>
    </citation>
    <scope>NUCLEOTIDE SEQUENCE [LARGE SCALE GENOMIC DNA]</scope>
    <source>
        <strain evidence="12">HyVt-483</strain>
    </source>
</reference>
<dbReference type="SUPFAM" id="SSF54631">
    <property type="entry name" value="CBS-domain pair"/>
    <property type="match status" value="1"/>
</dbReference>